<proteinExistence type="inferred from homology"/>
<keyword evidence="6" id="KW-0472">Membrane</keyword>
<evidence type="ECO:0000256" key="7">
    <source>
        <dbReference type="ARBA" id="ARBA00038105"/>
    </source>
</evidence>
<dbReference type="GO" id="GO:0001405">
    <property type="term" value="C:PAM complex, Tim23 associated import motor"/>
    <property type="evidence" value="ECO:0007669"/>
    <property type="project" value="TreeGrafter"/>
</dbReference>
<keyword evidence="12" id="KW-1185">Reference proteome</keyword>
<comment type="caution">
    <text evidence="11">The sequence shown here is derived from an EMBL/GenBank/DDBJ whole genome shotgun (WGS) entry which is preliminary data.</text>
</comment>
<comment type="subcellular location">
    <subcellularLocation>
        <location evidence="1">Mitochondrion inner membrane</location>
        <topology evidence="1">Single-pass membrane protein</topology>
    </subcellularLocation>
</comment>
<gene>
    <name evidence="11" type="ORF">ANCCAN_09765</name>
</gene>
<accession>A0A368GMW3</accession>
<dbReference type="FunFam" id="1.10.287.110:FF:000001">
    <property type="entry name" value="Import inner membrane translocase subunit tim14"/>
    <property type="match status" value="1"/>
</dbReference>
<dbReference type="InterPro" id="IPR036869">
    <property type="entry name" value="J_dom_sf"/>
</dbReference>
<dbReference type="Gene3D" id="1.10.287.110">
    <property type="entry name" value="DnaJ domain"/>
    <property type="match status" value="1"/>
</dbReference>
<keyword evidence="4" id="KW-1133">Transmembrane helix</keyword>
<dbReference type="GO" id="GO:0030150">
    <property type="term" value="P:protein import into mitochondrial matrix"/>
    <property type="evidence" value="ECO:0007669"/>
    <property type="project" value="TreeGrafter"/>
</dbReference>
<sequence length="133" mass="14418">MKSLRASFSLQFGKIGKVANCSLTQVAKQDHGLGLAAAGFGARYMLRNQALIKKGLEAIPGGVFEKYHRGGFEPKMTRREAAMILGLPATAKPNRIKEAHKRIMIANHPDRGGSPYLAAKINEAKDLLESSKS</sequence>
<evidence type="ECO:0000313" key="11">
    <source>
        <dbReference type="EMBL" id="RCN44247.1"/>
    </source>
</evidence>
<comment type="function">
    <text evidence="8">Probable component of the PAM complex, a complex required for the translocation of transit peptide-containing proteins from the inner membrane into the mitochondrial matrix in an ATP-dependent manner. May act as a co-chaperone that stimulate the ATP-dependent activity.</text>
</comment>
<comment type="similarity">
    <text evidence="7">Belongs to the TIM14 family.</text>
</comment>
<protein>
    <recommendedName>
        <fullName evidence="9">DnaJ homolog subfamily C member 21</fullName>
    </recommendedName>
</protein>
<dbReference type="EMBL" id="JOJR01000134">
    <property type="protein sequence ID" value="RCN44247.1"/>
    <property type="molecule type" value="Genomic_DNA"/>
</dbReference>
<dbReference type="SUPFAM" id="SSF46565">
    <property type="entry name" value="Chaperone J-domain"/>
    <property type="match status" value="1"/>
</dbReference>
<name>A0A368GMW3_ANCCA</name>
<keyword evidence="5" id="KW-0496">Mitochondrion</keyword>
<evidence type="ECO:0000256" key="5">
    <source>
        <dbReference type="ARBA" id="ARBA00023128"/>
    </source>
</evidence>
<evidence type="ECO:0000313" key="12">
    <source>
        <dbReference type="Proteomes" id="UP000252519"/>
    </source>
</evidence>
<dbReference type="STRING" id="29170.A0A368GMW3"/>
<dbReference type="PROSITE" id="PS50076">
    <property type="entry name" value="DNAJ_2"/>
    <property type="match status" value="1"/>
</dbReference>
<dbReference type="OrthoDB" id="240298at2759"/>
<dbReference type="CDD" id="cd06257">
    <property type="entry name" value="DnaJ"/>
    <property type="match status" value="1"/>
</dbReference>
<dbReference type="SMART" id="SM00271">
    <property type="entry name" value="DnaJ"/>
    <property type="match status" value="1"/>
</dbReference>
<evidence type="ECO:0000256" key="6">
    <source>
        <dbReference type="ARBA" id="ARBA00023136"/>
    </source>
</evidence>
<evidence type="ECO:0000256" key="2">
    <source>
        <dbReference type="ARBA" id="ARBA00022692"/>
    </source>
</evidence>
<evidence type="ECO:0000256" key="3">
    <source>
        <dbReference type="ARBA" id="ARBA00022792"/>
    </source>
</evidence>
<evidence type="ECO:0000256" key="4">
    <source>
        <dbReference type="ARBA" id="ARBA00022989"/>
    </source>
</evidence>
<organism evidence="11 12">
    <name type="scientific">Ancylostoma caninum</name>
    <name type="common">Dog hookworm</name>
    <dbReference type="NCBI Taxonomy" id="29170"/>
    <lineage>
        <taxon>Eukaryota</taxon>
        <taxon>Metazoa</taxon>
        <taxon>Ecdysozoa</taxon>
        <taxon>Nematoda</taxon>
        <taxon>Chromadorea</taxon>
        <taxon>Rhabditida</taxon>
        <taxon>Rhabditina</taxon>
        <taxon>Rhabditomorpha</taxon>
        <taxon>Strongyloidea</taxon>
        <taxon>Ancylostomatidae</taxon>
        <taxon>Ancylostomatinae</taxon>
        <taxon>Ancylostoma</taxon>
    </lineage>
</organism>
<evidence type="ECO:0000256" key="1">
    <source>
        <dbReference type="ARBA" id="ARBA00004434"/>
    </source>
</evidence>
<dbReference type="PANTHER" id="PTHR12763">
    <property type="match status" value="1"/>
</dbReference>
<evidence type="ECO:0000256" key="8">
    <source>
        <dbReference type="ARBA" id="ARBA00054366"/>
    </source>
</evidence>
<dbReference type="AlphaFoldDB" id="A0A368GMW3"/>
<dbReference type="InterPro" id="IPR001623">
    <property type="entry name" value="DnaJ_domain"/>
</dbReference>
<dbReference type="Proteomes" id="UP000252519">
    <property type="component" value="Unassembled WGS sequence"/>
</dbReference>
<evidence type="ECO:0000256" key="9">
    <source>
        <dbReference type="ARBA" id="ARBA00076378"/>
    </source>
</evidence>
<keyword evidence="2" id="KW-0812">Transmembrane</keyword>
<dbReference type="GO" id="GO:0001671">
    <property type="term" value="F:ATPase activator activity"/>
    <property type="evidence" value="ECO:0007669"/>
    <property type="project" value="TreeGrafter"/>
</dbReference>
<reference evidence="11 12" key="1">
    <citation type="submission" date="2014-10" db="EMBL/GenBank/DDBJ databases">
        <title>Draft genome of the hookworm Ancylostoma caninum.</title>
        <authorList>
            <person name="Mitreva M."/>
        </authorList>
    </citation>
    <scope>NUCLEOTIDE SEQUENCE [LARGE SCALE GENOMIC DNA]</scope>
    <source>
        <strain evidence="11 12">Baltimore</strain>
    </source>
</reference>
<keyword evidence="3" id="KW-0999">Mitochondrion inner membrane</keyword>
<dbReference type="PANTHER" id="PTHR12763:SF28">
    <property type="entry name" value="GEO10507P1-RELATED"/>
    <property type="match status" value="1"/>
</dbReference>
<feature type="domain" description="J" evidence="10">
    <location>
        <begin position="80"/>
        <end position="133"/>
    </location>
</feature>
<evidence type="ECO:0000259" key="10">
    <source>
        <dbReference type="PROSITE" id="PS50076"/>
    </source>
</evidence>